<reference evidence="2" key="1">
    <citation type="submission" date="2022-11" db="EMBL/GenBank/DDBJ databases">
        <authorList>
            <person name="Kikuchi T."/>
        </authorList>
    </citation>
    <scope>NUCLEOTIDE SEQUENCE</scope>
    <source>
        <strain evidence="2">PS1010</strain>
    </source>
</reference>
<keyword evidence="1" id="KW-0472">Membrane</keyword>
<name>A0A9P1N9U4_9PELO</name>
<feature type="transmembrane region" description="Helical" evidence="1">
    <location>
        <begin position="41"/>
        <end position="60"/>
    </location>
</feature>
<evidence type="ECO:0000256" key="1">
    <source>
        <dbReference type="SAM" id="Phobius"/>
    </source>
</evidence>
<evidence type="ECO:0000313" key="3">
    <source>
        <dbReference type="Proteomes" id="UP001152747"/>
    </source>
</evidence>
<dbReference type="AlphaFoldDB" id="A0A9P1N9U4"/>
<protein>
    <recommendedName>
        <fullName evidence="4">Stress-associated endoplasmic reticulum protein</fullName>
    </recommendedName>
</protein>
<sequence>MADNELRQRRANTEIGETRKKERAARIYKIEGKPEPTNWCLIISIILFVLFILFIIIDAFSQFRRIKYIFGIEN</sequence>
<dbReference type="Proteomes" id="UP001152747">
    <property type="component" value="Unassembled WGS sequence"/>
</dbReference>
<gene>
    <name evidence="2" type="ORF">CAMP_LOCUS19008</name>
</gene>
<proteinExistence type="predicted"/>
<dbReference type="OrthoDB" id="5791643at2759"/>
<evidence type="ECO:0008006" key="4">
    <source>
        <dbReference type="Google" id="ProtNLM"/>
    </source>
</evidence>
<comment type="caution">
    <text evidence="2">The sequence shown here is derived from an EMBL/GenBank/DDBJ whole genome shotgun (WGS) entry which is preliminary data.</text>
</comment>
<keyword evidence="3" id="KW-1185">Reference proteome</keyword>
<evidence type="ECO:0000313" key="2">
    <source>
        <dbReference type="EMBL" id="CAI5456371.1"/>
    </source>
</evidence>
<dbReference type="EMBL" id="CANHGI010000006">
    <property type="protein sequence ID" value="CAI5456371.1"/>
    <property type="molecule type" value="Genomic_DNA"/>
</dbReference>
<keyword evidence="1" id="KW-0812">Transmembrane</keyword>
<keyword evidence="1" id="KW-1133">Transmembrane helix</keyword>
<accession>A0A9P1N9U4</accession>
<organism evidence="2 3">
    <name type="scientific">Caenorhabditis angaria</name>
    <dbReference type="NCBI Taxonomy" id="860376"/>
    <lineage>
        <taxon>Eukaryota</taxon>
        <taxon>Metazoa</taxon>
        <taxon>Ecdysozoa</taxon>
        <taxon>Nematoda</taxon>
        <taxon>Chromadorea</taxon>
        <taxon>Rhabditida</taxon>
        <taxon>Rhabditina</taxon>
        <taxon>Rhabditomorpha</taxon>
        <taxon>Rhabditoidea</taxon>
        <taxon>Rhabditidae</taxon>
        <taxon>Peloderinae</taxon>
        <taxon>Caenorhabditis</taxon>
    </lineage>
</organism>